<gene>
    <name evidence="3" type="ORF">PECM_006084</name>
</gene>
<dbReference type="EMBL" id="WIWV01000047">
    <property type="protein sequence ID" value="KAF7716013.1"/>
    <property type="molecule type" value="Genomic_DNA"/>
</dbReference>
<dbReference type="OrthoDB" id="2128042at2759"/>
<comment type="caution">
    <text evidence="3">The sequence shown here is derived from an EMBL/GenBank/DDBJ whole genome shotgun (WGS) entry which is preliminary data.</text>
</comment>
<reference evidence="3" key="1">
    <citation type="journal article" date="2020" name="Front. Microbiol.">
        <title>Gene regulatory networks of Penicillium echinulatum 2HH and Penicillium oxalicum 114-2 inferred by a computational biology approach.</title>
        <authorList>
            <person name="Lenz A.R."/>
            <person name="Galan-Vasquez E."/>
            <person name="Balbinot E."/>
            <person name="De Abreu F.P."/>
            <person name="De Oliveira N.S."/>
            <person name="Da Rosa L.O."/>
            <person name="De Avila E Silva S."/>
            <person name="Camassola M."/>
            <person name="Dillon A.J.P."/>
            <person name="Perez-Rueda E."/>
        </authorList>
    </citation>
    <scope>NUCLEOTIDE SEQUENCE</scope>
    <source>
        <strain evidence="3">S1M29</strain>
    </source>
</reference>
<dbReference type="AlphaFoldDB" id="A0A8J8WJV2"/>
<accession>A0A8J8WJV2</accession>
<protein>
    <recommendedName>
        <fullName evidence="5">Pheromone-regulated membrane protein</fullName>
    </recommendedName>
</protein>
<feature type="transmembrane region" description="Helical" evidence="2">
    <location>
        <begin position="79"/>
        <end position="100"/>
    </location>
</feature>
<keyword evidence="4" id="KW-1185">Reference proteome</keyword>
<evidence type="ECO:0000313" key="3">
    <source>
        <dbReference type="EMBL" id="KAF7716013.1"/>
    </source>
</evidence>
<feature type="compositionally biased region" description="Polar residues" evidence="1">
    <location>
        <begin position="873"/>
        <end position="889"/>
    </location>
</feature>
<feature type="compositionally biased region" description="Polar residues" evidence="1">
    <location>
        <begin position="790"/>
        <end position="803"/>
    </location>
</feature>
<feature type="compositionally biased region" description="Pro residues" evidence="1">
    <location>
        <begin position="408"/>
        <end position="417"/>
    </location>
</feature>
<feature type="compositionally biased region" description="Polar residues" evidence="1">
    <location>
        <begin position="818"/>
        <end position="839"/>
    </location>
</feature>
<keyword evidence="2" id="KW-0472">Membrane</keyword>
<dbReference type="InterPro" id="IPR031606">
    <property type="entry name" value="Kch1/2"/>
</dbReference>
<feature type="compositionally biased region" description="Polar residues" evidence="1">
    <location>
        <begin position="374"/>
        <end position="384"/>
    </location>
</feature>
<evidence type="ECO:0000256" key="1">
    <source>
        <dbReference type="SAM" id="MobiDB-lite"/>
    </source>
</evidence>
<dbReference type="GO" id="GO:0005886">
    <property type="term" value="C:plasma membrane"/>
    <property type="evidence" value="ECO:0007669"/>
    <property type="project" value="InterPro"/>
</dbReference>
<feature type="transmembrane region" description="Helical" evidence="2">
    <location>
        <begin position="226"/>
        <end position="259"/>
    </location>
</feature>
<feature type="compositionally biased region" description="Polar residues" evidence="1">
    <location>
        <begin position="529"/>
        <end position="561"/>
    </location>
</feature>
<dbReference type="PANTHER" id="PTHR36424">
    <property type="entry name" value="PHEROMONE-REGULATED MEMBRANE PROTEIN 6"/>
    <property type="match status" value="1"/>
</dbReference>
<feature type="compositionally biased region" description="Polar residues" evidence="1">
    <location>
        <begin position="584"/>
        <end position="606"/>
    </location>
</feature>
<sequence>MPCGGDREKGTVSMEEKWDYVNLNDFKADSCWTGFSYFFLWVFLLISIAVYSADTFTAVNLLAFSRWSGRVEPAIPFHISRWIFAGCILLSFALLIYRWISAIRAMRSGSITRSYLDPLAVRVQCFRVFTREGRGWRRFLVFAELTKSKKGAEYVALYAYFSFESWLSILFADGPRQVINAITLWSVMQADLLPGGKNAPKDNGSGEAWQFFNNVKILAEGNNLQAVVLFGMLFTLIIWVLSILRLASAVVLYLIFLFHHIPSTDGSLKVYCRRKISTRLTRIVRKKVDKALANGFKMQNRAPTHPTVAGGAAAKPTLPSLPDVNREKPMASPTLSRSTTQTTLPPYTRSNSTTVDKHPTLPTLELDSKPPLTRTVTQSSTISDGASFMEPSATTAYSPLDHQTASLPPVPPLPPNLPTSRTPGAEWRQPSGPPPRSREFGTGTPRPGMRNLTDTGPRPYTPYGQDGDASNRSRTPGASIRQRDHDQASTGTASPARYNPYGEPLGYYGAPPEDGYMNDETPVPGTGQVGPQHTMTGSTQGHSQHDQWSSHPYSPAHQQETVDPFSDQPRNPPNTDFAVAPQFPRTTTPANASMASRTPPNRSMTPASHRGTPGPQPGRMTPGPTRTYTPFNPTDAGHPQSAYEAFSPNPEATQPSPASAGDPSIGYRAFTPNPEATQPSPASAGDPSIGYRAFTPNPEATQPIPASAGDPSIGYRAFTPDPEATQPSPASADDPPLGYRAFSPLLNDTATAPTGSPSGPHNSPAGYQAFNPIVGNTDADSTEHAHSGFHTLNSVSDTANPTMASPGDVEPEYRAFNPASNANHSTLAGPSDSQSTYQAFSPIAHGNASEYGRATPMSRAPQTYEQAHPYPSGLQSLARAQTASPSTMNGYRHGRQPFPPGHDIPRAKTSQY</sequence>
<dbReference type="GO" id="GO:0015079">
    <property type="term" value="F:potassium ion transmembrane transporter activity"/>
    <property type="evidence" value="ECO:0007669"/>
    <property type="project" value="InterPro"/>
</dbReference>
<feature type="region of interest" description="Disordered" evidence="1">
    <location>
        <begin position="299"/>
        <end position="912"/>
    </location>
</feature>
<organism evidence="3 4">
    <name type="scientific">Penicillium ucsense</name>
    <dbReference type="NCBI Taxonomy" id="2839758"/>
    <lineage>
        <taxon>Eukaryota</taxon>
        <taxon>Fungi</taxon>
        <taxon>Dikarya</taxon>
        <taxon>Ascomycota</taxon>
        <taxon>Pezizomycotina</taxon>
        <taxon>Eurotiomycetes</taxon>
        <taxon>Eurotiomycetidae</taxon>
        <taxon>Eurotiales</taxon>
        <taxon>Aspergillaceae</taxon>
        <taxon>Penicillium</taxon>
    </lineage>
</organism>
<feature type="compositionally biased region" description="Polar residues" evidence="1">
    <location>
        <begin position="392"/>
        <end position="406"/>
    </location>
</feature>
<feature type="transmembrane region" description="Helical" evidence="2">
    <location>
        <begin position="37"/>
        <end position="59"/>
    </location>
</feature>
<dbReference type="PANTHER" id="PTHR36424:SF1">
    <property type="entry name" value="LOW AFFINITY K(+) TRANSPORTER 1-RELATED"/>
    <property type="match status" value="1"/>
</dbReference>
<evidence type="ECO:0008006" key="5">
    <source>
        <dbReference type="Google" id="ProtNLM"/>
    </source>
</evidence>
<proteinExistence type="predicted"/>
<keyword evidence="2" id="KW-1133">Transmembrane helix</keyword>
<keyword evidence="2" id="KW-0812">Transmembrane</keyword>
<evidence type="ECO:0000256" key="2">
    <source>
        <dbReference type="SAM" id="Phobius"/>
    </source>
</evidence>
<feature type="compositionally biased region" description="Polar residues" evidence="1">
    <location>
        <begin position="746"/>
        <end position="761"/>
    </location>
</feature>
<dbReference type="Proteomes" id="UP000631181">
    <property type="component" value="Unassembled WGS sequence"/>
</dbReference>
<feature type="compositionally biased region" description="Polar residues" evidence="1">
    <location>
        <begin position="333"/>
        <end position="354"/>
    </location>
</feature>
<dbReference type="Pfam" id="PF16944">
    <property type="entry name" value="KCH"/>
    <property type="match status" value="1"/>
</dbReference>
<name>A0A8J8WJV2_9EURO</name>
<evidence type="ECO:0000313" key="4">
    <source>
        <dbReference type="Proteomes" id="UP000631181"/>
    </source>
</evidence>